<sequence length="158" mass="17730">MPKATGEKKKGKTGRPKKFGRPSKSFYLVLPDDVVMRLRLIDPDMATAIVKTVENLEVAQPPDLVEVQTLSEHLAVLWVGEIAPLHNWPGIFLHKVEPGRYLLVLDRHYDLARFELDVRDWLEASRSVGAEAAAFEKLAATLRQLRQQSQALHGAISV</sequence>
<proteinExistence type="predicted"/>
<gene>
    <name evidence="1" type="ORF">GKIL_0751</name>
</gene>
<dbReference type="HOGENOM" id="CLU_1666912_0_0_3"/>
<dbReference type="Proteomes" id="UP000017396">
    <property type="component" value="Chromosome"/>
</dbReference>
<dbReference type="EMBL" id="CP003587">
    <property type="protein sequence ID" value="AGY56997.1"/>
    <property type="molecule type" value="Genomic_DNA"/>
</dbReference>
<dbReference type="STRING" id="1183438.GKIL_0751"/>
<name>U5QDI8_GLOK1</name>
<evidence type="ECO:0000313" key="1">
    <source>
        <dbReference type="EMBL" id="AGY56997.1"/>
    </source>
</evidence>
<evidence type="ECO:0000313" key="2">
    <source>
        <dbReference type="Proteomes" id="UP000017396"/>
    </source>
</evidence>
<protein>
    <submittedName>
        <fullName evidence="1">Uncharacterized protein</fullName>
    </submittedName>
</protein>
<dbReference type="KEGG" id="glj:GKIL_0751"/>
<dbReference type="RefSeq" id="WP_023172044.1">
    <property type="nucleotide sequence ID" value="NC_022600.1"/>
</dbReference>
<organism evidence="1 2">
    <name type="scientific">Gloeobacter kilaueensis (strain ATCC BAA-2537 / CCAP 1431/1 / ULC 316 / JS1)</name>
    <dbReference type="NCBI Taxonomy" id="1183438"/>
    <lineage>
        <taxon>Bacteria</taxon>
        <taxon>Bacillati</taxon>
        <taxon>Cyanobacteriota</taxon>
        <taxon>Cyanophyceae</taxon>
        <taxon>Gloeobacterales</taxon>
        <taxon>Gloeobacteraceae</taxon>
        <taxon>Gloeobacter</taxon>
    </lineage>
</organism>
<keyword evidence="2" id="KW-1185">Reference proteome</keyword>
<accession>U5QDI8</accession>
<dbReference type="AlphaFoldDB" id="U5QDI8"/>
<reference evidence="1 2" key="1">
    <citation type="journal article" date="2013" name="PLoS ONE">
        <title>Cultivation and Complete Genome Sequencing of Gloeobacter kilaueensis sp. nov., from a Lava Cave in Kilauea Caldera, Hawai'i.</title>
        <authorList>
            <person name="Saw J.H."/>
            <person name="Schatz M."/>
            <person name="Brown M.V."/>
            <person name="Kunkel D.D."/>
            <person name="Foster J.S."/>
            <person name="Shick H."/>
            <person name="Christensen S."/>
            <person name="Hou S."/>
            <person name="Wan X."/>
            <person name="Donachie S.P."/>
        </authorList>
    </citation>
    <scope>NUCLEOTIDE SEQUENCE [LARGE SCALE GENOMIC DNA]</scope>
    <source>
        <strain evidence="2">JS</strain>
    </source>
</reference>